<sequence length="34" mass="3913">MIEIVHVTVNLLFKVIVNKVYIITQLSELNPSMI</sequence>
<reference evidence="1 2" key="1">
    <citation type="journal article" date="2013" name="Genome Announc.">
        <title>Draft Genome Sequence of the Cellulolytic, Mesophilic, Anaerobic Bacterium Clostridium termitidis Strain CT1112 (DSM 5398).</title>
        <authorList>
            <person name="Lal S."/>
            <person name="Ramachandran U."/>
            <person name="Zhang X."/>
            <person name="Munir R."/>
            <person name="Sparling R."/>
            <person name="Levin D.B."/>
        </authorList>
    </citation>
    <scope>NUCLEOTIDE SEQUENCE [LARGE SCALE GENOMIC DNA]</scope>
    <source>
        <strain evidence="1 2">CT1112</strain>
    </source>
</reference>
<dbReference type="STRING" id="1195236.CTER_0073"/>
<name>S0FYI4_RUMCE</name>
<accession>S0FYI4</accession>
<gene>
    <name evidence="1" type="ORF">CTER_0073</name>
</gene>
<keyword evidence="2" id="KW-1185">Reference proteome</keyword>
<evidence type="ECO:0000313" key="1">
    <source>
        <dbReference type="EMBL" id="EMS74184.1"/>
    </source>
</evidence>
<dbReference type="Proteomes" id="UP000014155">
    <property type="component" value="Unassembled WGS sequence"/>
</dbReference>
<dbReference type="AlphaFoldDB" id="S0FYI4"/>
<dbReference type="EMBL" id="AORV01000002">
    <property type="protein sequence ID" value="EMS74184.1"/>
    <property type="molecule type" value="Genomic_DNA"/>
</dbReference>
<proteinExistence type="predicted"/>
<comment type="caution">
    <text evidence="1">The sequence shown here is derived from an EMBL/GenBank/DDBJ whole genome shotgun (WGS) entry which is preliminary data.</text>
</comment>
<organism evidence="1 2">
    <name type="scientific">Ruminiclostridium cellobioparum subsp. termitidis CT1112</name>
    <dbReference type="NCBI Taxonomy" id="1195236"/>
    <lineage>
        <taxon>Bacteria</taxon>
        <taxon>Bacillati</taxon>
        <taxon>Bacillota</taxon>
        <taxon>Clostridia</taxon>
        <taxon>Eubacteriales</taxon>
        <taxon>Oscillospiraceae</taxon>
        <taxon>Ruminiclostridium</taxon>
    </lineage>
</organism>
<evidence type="ECO:0000313" key="2">
    <source>
        <dbReference type="Proteomes" id="UP000014155"/>
    </source>
</evidence>
<protein>
    <submittedName>
        <fullName evidence="1">Uncharacterized protein</fullName>
    </submittedName>
</protein>